<dbReference type="Ensembl" id="ENSPKIT00000006758.1">
    <property type="protein sequence ID" value="ENSPKIP00000026011.1"/>
    <property type="gene ID" value="ENSPKIG00000008659.1"/>
</dbReference>
<keyword evidence="5" id="KW-1017">Isopeptide bond</keyword>
<dbReference type="GO" id="GO:0010557">
    <property type="term" value="P:positive regulation of macromolecule biosynthetic process"/>
    <property type="evidence" value="ECO:0007669"/>
    <property type="project" value="UniProtKB-ARBA"/>
</dbReference>
<dbReference type="InterPro" id="IPR012677">
    <property type="entry name" value="Nucleotide-bd_a/b_plait_sf"/>
</dbReference>
<dbReference type="AlphaFoldDB" id="A0A3B3S7P8"/>
<dbReference type="GO" id="GO:0003723">
    <property type="term" value="F:RNA binding"/>
    <property type="evidence" value="ECO:0007669"/>
    <property type="project" value="UniProtKB-UniRule"/>
</dbReference>
<feature type="region of interest" description="Disordered" evidence="13">
    <location>
        <begin position="1"/>
        <end position="67"/>
    </location>
</feature>
<evidence type="ECO:0000256" key="7">
    <source>
        <dbReference type="ARBA" id="ARBA00022737"/>
    </source>
</evidence>
<feature type="domain" description="RRM" evidence="14">
    <location>
        <begin position="70"/>
        <end position="152"/>
    </location>
</feature>
<dbReference type="PANTHER" id="PTHR48033:SF1">
    <property type="entry name" value="HETEROGENEOUS NUCLEAR RIBONUCLEOPROTEIN A_B"/>
    <property type="match status" value="1"/>
</dbReference>
<dbReference type="InterPro" id="IPR000504">
    <property type="entry name" value="RRM_dom"/>
</dbReference>
<keyword evidence="10" id="KW-0007">Acetylation</keyword>
<dbReference type="Gene3D" id="3.30.70.330">
    <property type="match status" value="2"/>
</dbReference>
<organism evidence="15 16">
    <name type="scientific">Paramormyrops kingsleyae</name>
    <dbReference type="NCBI Taxonomy" id="1676925"/>
    <lineage>
        <taxon>Eukaryota</taxon>
        <taxon>Metazoa</taxon>
        <taxon>Chordata</taxon>
        <taxon>Craniata</taxon>
        <taxon>Vertebrata</taxon>
        <taxon>Euteleostomi</taxon>
        <taxon>Actinopterygii</taxon>
        <taxon>Neopterygii</taxon>
        <taxon>Teleostei</taxon>
        <taxon>Osteoglossocephala</taxon>
        <taxon>Osteoglossomorpha</taxon>
        <taxon>Osteoglossiformes</taxon>
        <taxon>Mormyridae</taxon>
        <taxon>Paramormyrops</taxon>
    </lineage>
</organism>
<evidence type="ECO:0000256" key="9">
    <source>
        <dbReference type="ARBA" id="ARBA00022884"/>
    </source>
</evidence>
<dbReference type="Pfam" id="PF00076">
    <property type="entry name" value="RRM_1"/>
    <property type="match status" value="2"/>
</dbReference>
<evidence type="ECO:0000256" key="12">
    <source>
        <dbReference type="PROSITE-ProRule" id="PRU00176"/>
    </source>
</evidence>
<evidence type="ECO:0000259" key="14">
    <source>
        <dbReference type="PROSITE" id="PS50102"/>
    </source>
</evidence>
<dbReference type="CDD" id="cd12757">
    <property type="entry name" value="RRM1_hnRNPAB"/>
    <property type="match status" value="1"/>
</dbReference>
<dbReference type="GO" id="GO:0005654">
    <property type="term" value="C:nucleoplasm"/>
    <property type="evidence" value="ECO:0007669"/>
    <property type="project" value="TreeGrafter"/>
</dbReference>
<evidence type="ECO:0000256" key="5">
    <source>
        <dbReference type="ARBA" id="ARBA00022499"/>
    </source>
</evidence>
<evidence type="ECO:0000256" key="10">
    <source>
        <dbReference type="ARBA" id="ARBA00022990"/>
    </source>
</evidence>
<proteinExistence type="predicted"/>
<evidence type="ECO:0000256" key="11">
    <source>
        <dbReference type="ARBA" id="ARBA00023242"/>
    </source>
</evidence>
<keyword evidence="7" id="KW-0677">Repeat</keyword>
<sequence>MSDSEQQFMETSENGHEGEEDLNGAEAAEQTEAAVEAENVAEGDEAEDDSQNGAVEGGQINASKGEEDAGKMFVGGLSWDTSKKDLKDYFSKFGEVTDCTIKMDPNTGRSRGFGFILFKDAASVEKVLEQKEHRLDGRQIDPKKAMAMKKEPVKKIFVGGLNPETTEEKIREYFGTFGEIEAIELPMDPKSNKRRGFVFITFKEESPVKKVLEKKYHNVSGSKVTNGKEDLCEIKIAQPKEVYQQQQFGGRGGYGRGRGRGGGECSLALSSPGSRVFWDQWPEDSSLSFSGQNQNWNQGYNNYWNQGYGNQGYGYGGQQGYGGYGGYGNYDYSAGYYGYGGSYDYSEYWVLSAMYLILSLFRDSEVLYSLDQGNTSYGKTPRRGGHQSNYKPY</sequence>
<dbReference type="GO" id="GO:0005737">
    <property type="term" value="C:cytoplasm"/>
    <property type="evidence" value="ECO:0007669"/>
    <property type="project" value="UniProtKB-SubCell"/>
</dbReference>
<dbReference type="CDD" id="cd12584">
    <property type="entry name" value="RRM2_hnRNPAB"/>
    <property type="match status" value="1"/>
</dbReference>
<gene>
    <name evidence="15" type="primary">HNRNPAB</name>
</gene>
<dbReference type="SUPFAM" id="SSF54928">
    <property type="entry name" value="RNA-binding domain, RBD"/>
    <property type="match status" value="2"/>
</dbReference>
<dbReference type="GeneTree" id="ENSGT00940000154735"/>
<dbReference type="STRING" id="1676925.ENSPKIP00000026011"/>
<dbReference type="FunFam" id="3.30.70.330:FF:000030">
    <property type="entry name" value="Heterogeneous nuclear ribonucleoprotein d0 isoform"/>
    <property type="match status" value="1"/>
</dbReference>
<dbReference type="GO" id="GO:0051252">
    <property type="term" value="P:regulation of RNA metabolic process"/>
    <property type="evidence" value="ECO:0007669"/>
    <property type="project" value="UniProtKB-ARBA"/>
</dbReference>
<name>A0A3B3S7P8_9TELE</name>
<feature type="compositionally biased region" description="Polar residues" evidence="13">
    <location>
        <begin position="1"/>
        <end position="12"/>
    </location>
</feature>
<reference evidence="15" key="1">
    <citation type="submission" date="2025-08" db="UniProtKB">
        <authorList>
            <consortium name="Ensembl"/>
        </authorList>
    </citation>
    <scope>IDENTIFICATION</scope>
</reference>
<dbReference type="PROSITE" id="PS50102">
    <property type="entry name" value="RRM"/>
    <property type="match status" value="2"/>
</dbReference>
<evidence type="ECO:0000256" key="1">
    <source>
        <dbReference type="ARBA" id="ARBA00004123"/>
    </source>
</evidence>
<evidence type="ECO:0000256" key="13">
    <source>
        <dbReference type="SAM" id="MobiDB-lite"/>
    </source>
</evidence>
<feature type="compositionally biased region" description="Acidic residues" evidence="13">
    <location>
        <begin position="39"/>
        <end position="50"/>
    </location>
</feature>
<evidence type="ECO:0000256" key="4">
    <source>
        <dbReference type="ARBA" id="ARBA00022490"/>
    </source>
</evidence>
<dbReference type="InterPro" id="IPR035979">
    <property type="entry name" value="RBD_domain_sf"/>
</dbReference>
<feature type="domain" description="RRM" evidence="14">
    <location>
        <begin position="154"/>
        <end position="229"/>
    </location>
</feature>
<evidence type="ECO:0000256" key="8">
    <source>
        <dbReference type="ARBA" id="ARBA00022843"/>
    </source>
</evidence>
<evidence type="ECO:0000313" key="15">
    <source>
        <dbReference type="Ensembl" id="ENSPKIP00000026011.1"/>
    </source>
</evidence>
<dbReference type="SMART" id="SM00360">
    <property type="entry name" value="RRM"/>
    <property type="match status" value="2"/>
</dbReference>
<dbReference type="InterPro" id="IPR012956">
    <property type="entry name" value="CARG-binding_factor_N"/>
</dbReference>
<feature type="compositionally biased region" description="Low complexity" evidence="13">
    <location>
        <begin position="24"/>
        <end position="38"/>
    </location>
</feature>
<dbReference type="PANTHER" id="PTHR48033">
    <property type="entry name" value="RNA-BINDING (RRM/RBD/RNP MOTIFS) FAMILY PROTEIN"/>
    <property type="match status" value="1"/>
</dbReference>
<keyword evidence="6" id="KW-0597">Phosphoprotein</keyword>
<keyword evidence="8" id="KW-0832">Ubl conjugation</keyword>
<evidence type="ECO:0000256" key="2">
    <source>
        <dbReference type="ARBA" id="ARBA00004496"/>
    </source>
</evidence>
<dbReference type="GO" id="GO:0000785">
    <property type="term" value="C:chromatin"/>
    <property type="evidence" value="ECO:0007669"/>
    <property type="project" value="TreeGrafter"/>
</dbReference>
<evidence type="ECO:0000256" key="3">
    <source>
        <dbReference type="ARBA" id="ARBA00022481"/>
    </source>
</evidence>
<keyword evidence="3" id="KW-0488">Methylation</keyword>
<dbReference type="Proteomes" id="UP000261540">
    <property type="component" value="Unplaced"/>
</dbReference>
<accession>A0A3B3S7P8</accession>
<evidence type="ECO:0000256" key="6">
    <source>
        <dbReference type="ARBA" id="ARBA00022553"/>
    </source>
</evidence>
<evidence type="ECO:0000313" key="16">
    <source>
        <dbReference type="Proteomes" id="UP000261540"/>
    </source>
</evidence>
<comment type="subcellular location">
    <subcellularLocation>
        <location evidence="2">Cytoplasm</location>
    </subcellularLocation>
    <subcellularLocation>
        <location evidence="1">Nucleus</location>
    </subcellularLocation>
</comment>
<dbReference type="GO" id="GO:0010468">
    <property type="term" value="P:regulation of gene expression"/>
    <property type="evidence" value="ECO:0007669"/>
    <property type="project" value="TreeGrafter"/>
</dbReference>
<dbReference type="InterPro" id="IPR034846">
    <property type="entry name" value="hnRNPAB_RRM1"/>
</dbReference>
<reference evidence="15" key="2">
    <citation type="submission" date="2025-09" db="UniProtKB">
        <authorList>
            <consortium name="Ensembl"/>
        </authorList>
    </citation>
    <scope>IDENTIFICATION</scope>
</reference>
<dbReference type="Pfam" id="PF08143">
    <property type="entry name" value="CBFNT"/>
    <property type="match status" value="1"/>
</dbReference>
<keyword evidence="4" id="KW-0963">Cytoplasm</keyword>
<keyword evidence="9 12" id="KW-0694">RNA-binding</keyword>
<keyword evidence="11" id="KW-0539">Nucleus</keyword>
<keyword evidence="16" id="KW-1185">Reference proteome</keyword>
<protein>
    <submittedName>
        <fullName evidence="15">Heterogeneous nuclear ribonucleoprotein A/B</fullName>
    </submittedName>
</protein>